<sequence>MTHVTATRRPRGAHQWLALVVGVVYLLVGIAGFFVTGFDMAGFTEHDPDQMLLGFAINPLHNIVHLVIGILGIGAWSRSASARTFGWLLLIGYGAAFAYGLFAVNDPEINFLNINQADNWLHLGSALLGLLIAVWPAPARVVEQPGSTETMPPDVRDPRTGEAGPPAR</sequence>
<evidence type="ECO:0000313" key="4">
    <source>
        <dbReference type="Proteomes" id="UP001597479"/>
    </source>
</evidence>
<keyword evidence="2" id="KW-1133">Transmembrane helix</keyword>
<dbReference type="EMBL" id="JBHUOG010000001">
    <property type="protein sequence ID" value="MFD2792647.1"/>
    <property type="molecule type" value="Genomic_DNA"/>
</dbReference>
<dbReference type="Pfam" id="PF14325">
    <property type="entry name" value="DUF4383"/>
    <property type="match status" value="1"/>
</dbReference>
<keyword evidence="4" id="KW-1185">Reference proteome</keyword>
<gene>
    <name evidence="3" type="ORF">ACFS27_03705</name>
</gene>
<feature type="transmembrane region" description="Helical" evidence="2">
    <location>
        <begin position="16"/>
        <end position="38"/>
    </location>
</feature>
<protein>
    <submittedName>
        <fullName evidence="3">DUF4383 domain-containing protein</fullName>
    </submittedName>
</protein>
<feature type="transmembrane region" description="Helical" evidence="2">
    <location>
        <begin position="85"/>
        <end position="104"/>
    </location>
</feature>
<feature type="transmembrane region" description="Helical" evidence="2">
    <location>
        <begin position="50"/>
        <end position="73"/>
    </location>
</feature>
<dbReference type="RefSeq" id="WP_377180472.1">
    <property type="nucleotide sequence ID" value="NZ_JBHUOG010000001.1"/>
</dbReference>
<proteinExistence type="predicted"/>
<dbReference type="Proteomes" id="UP001597479">
    <property type="component" value="Unassembled WGS sequence"/>
</dbReference>
<name>A0ABW5VM22_9MICO</name>
<organism evidence="3 4">
    <name type="scientific">Promicromonospora vindobonensis</name>
    <dbReference type="NCBI Taxonomy" id="195748"/>
    <lineage>
        <taxon>Bacteria</taxon>
        <taxon>Bacillati</taxon>
        <taxon>Actinomycetota</taxon>
        <taxon>Actinomycetes</taxon>
        <taxon>Micrococcales</taxon>
        <taxon>Promicromonosporaceae</taxon>
        <taxon>Promicromonospora</taxon>
    </lineage>
</organism>
<keyword evidence="2" id="KW-0472">Membrane</keyword>
<evidence type="ECO:0000313" key="3">
    <source>
        <dbReference type="EMBL" id="MFD2792647.1"/>
    </source>
</evidence>
<feature type="transmembrane region" description="Helical" evidence="2">
    <location>
        <begin position="119"/>
        <end position="137"/>
    </location>
</feature>
<evidence type="ECO:0000256" key="2">
    <source>
        <dbReference type="SAM" id="Phobius"/>
    </source>
</evidence>
<accession>A0ABW5VM22</accession>
<evidence type="ECO:0000256" key="1">
    <source>
        <dbReference type="SAM" id="MobiDB-lite"/>
    </source>
</evidence>
<comment type="caution">
    <text evidence="3">The sequence shown here is derived from an EMBL/GenBank/DDBJ whole genome shotgun (WGS) entry which is preliminary data.</text>
</comment>
<reference evidence="4" key="1">
    <citation type="journal article" date="2019" name="Int. J. Syst. Evol. Microbiol.">
        <title>The Global Catalogue of Microorganisms (GCM) 10K type strain sequencing project: providing services to taxonomists for standard genome sequencing and annotation.</title>
        <authorList>
            <consortium name="The Broad Institute Genomics Platform"/>
            <consortium name="The Broad Institute Genome Sequencing Center for Infectious Disease"/>
            <person name="Wu L."/>
            <person name="Ma J."/>
        </authorList>
    </citation>
    <scope>NUCLEOTIDE SEQUENCE [LARGE SCALE GENOMIC DNA]</scope>
    <source>
        <strain evidence="4">CCM 7044</strain>
    </source>
</reference>
<keyword evidence="2" id="KW-0812">Transmembrane</keyword>
<feature type="region of interest" description="Disordered" evidence="1">
    <location>
        <begin position="143"/>
        <end position="168"/>
    </location>
</feature>